<evidence type="ECO:0000313" key="2">
    <source>
        <dbReference type="EMBL" id="KFI82518.1"/>
    </source>
</evidence>
<dbReference type="STRING" id="218140.BPSY_1368"/>
<dbReference type="RefSeq" id="WP_033496614.1">
    <property type="nucleotide sequence ID" value="NZ_JGZI01000009.1"/>
</dbReference>
<dbReference type="AlphaFoldDB" id="A0A087CGW8"/>
<gene>
    <name evidence="2" type="ORF">BPSY_1368</name>
</gene>
<dbReference type="GeneID" id="98300574"/>
<evidence type="ECO:0000313" key="3">
    <source>
        <dbReference type="Proteomes" id="UP000029050"/>
    </source>
</evidence>
<dbReference type="InterPro" id="IPR036291">
    <property type="entry name" value="NAD(P)-bd_dom_sf"/>
</dbReference>
<dbReference type="PANTHER" id="PTHR15020:SF50">
    <property type="entry name" value="UPF0659 PROTEIN YMR090W"/>
    <property type="match status" value="1"/>
</dbReference>
<keyword evidence="3" id="KW-1185">Reference proteome</keyword>
<sequence>MVHITIIGGHGKVALLASPMFTAEGDSVTSIIRDRKQVEDVEADGAHALVLDIEDASTEELAKAFSGSDVIIWSAGAGGGDSSRTYAVDRDAAKRCIDAAALAGVKRYITVSYYDADHPEVFGPESSMFAYAQSKAEADRYLRASGLDWTILGPSALTLESPSGRITIDAVRKSAATPSTSRGNVAAVLVATVHAPNTIGATLNFHDGDTDIHSALQAVQAGQTPSGL</sequence>
<evidence type="ECO:0000259" key="1">
    <source>
        <dbReference type="Pfam" id="PF13460"/>
    </source>
</evidence>
<dbReference type="InterPro" id="IPR016040">
    <property type="entry name" value="NAD(P)-bd_dom"/>
</dbReference>
<comment type="caution">
    <text evidence="2">The sequence shown here is derived from an EMBL/GenBank/DDBJ whole genome shotgun (WGS) entry which is preliminary data.</text>
</comment>
<dbReference type="PANTHER" id="PTHR15020">
    <property type="entry name" value="FLAVIN REDUCTASE-RELATED"/>
    <property type="match status" value="1"/>
</dbReference>
<feature type="domain" description="NAD(P)-binding" evidence="1">
    <location>
        <begin position="8"/>
        <end position="196"/>
    </location>
</feature>
<name>A0A087CGW8_9BIFI</name>
<dbReference type="EMBL" id="JGZI01000009">
    <property type="protein sequence ID" value="KFI82518.1"/>
    <property type="molecule type" value="Genomic_DNA"/>
</dbReference>
<dbReference type="eggNOG" id="COG0702">
    <property type="taxonomic scope" value="Bacteria"/>
</dbReference>
<accession>A0A087CGW8</accession>
<reference evidence="2 3" key="1">
    <citation type="submission" date="2014-03" db="EMBL/GenBank/DDBJ databases">
        <title>Genomics of Bifidobacteria.</title>
        <authorList>
            <person name="Ventura M."/>
            <person name="Milani C."/>
            <person name="Lugli G.A."/>
        </authorList>
    </citation>
    <scope>NUCLEOTIDE SEQUENCE [LARGE SCALE GENOMIC DNA]</scope>
    <source>
        <strain evidence="2 3">LMG 21775</strain>
    </source>
</reference>
<protein>
    <submittedName>
        <fullName evidence="2">NADH(P)-binding protein, PF13460 family</fullName>
    </submittedName>
</protein>
<dbReference type="Proteomes" id="UP000029050">
    <property type="component" value="Unassembled WGS sequence"/>
</dbReference>
<dbReference type="CDD" id="cd05243">
    <property type="entry name" value="SDR_a5"/>
    <property type="match status" value="1"/>
</dbReference>
<dbReference type="OrthoDB" id="4248066at2"/>
<dbReference type="SUPFAM" id="SSF51735">
    <property type="entry name" value="NAD(P)-binding Rossmann-fold domains"/>
    <property type="match status" value="1"/>
</dbReference>
<dbReference type="Pfam" id="PF13460">
    <property type="entry name" value="NAD_binding_10"/>
    <property type="match status" value="1"/>
</dbReference>
<dbReference type="Gene3D" id="3.40.50.720">
    <property type="entry name" value="NAD(P)-binding Rossmann-like Domain"/>
    <property type="match status" value="1"/>
</dbReference>
<proteinExistence type="predicted"/>
<organism evidence="2 3">
    <name type="scientific">Bifidobacterium psychraerophilum</name>
    <dbReference type="NCBI Taxonomy" id="218140"/>
    <lineage>
        <taxon>Bacteria</taxon>
        <taxon>Bacillati</taxon>
        <taxon>Actinomycetota</taxon>
        <taxon>Actinomycetes</taxon>
        <taxon>Bifidobacteriales</taxon>
        <taxon>Bifidobacteriaceae</taxon>
        <taxon>Bifidobacterium</taxon>
    </lineage>
</organism>